<keyword evidence="11" id="KW-1185">Reference proteome</keyword>
<feature type="chain" id="PRO_5018625325" evidence="8">
    <location>
        <begin position="21"/>
        <end position="479"/>
    </location>
</feature>
<feature type="compositionally biased region" description="Polar residues" evidence="6">
    <location>
        <begin position="467"/>
        <end position="479"/>
    </location>
</feature>
<evidence type="ECO:0000256" key="1">
    <source>
        <dbReference type="ARBA" id="ARBA00022729"/>
    </source>
</evidence>
<dbReference type="Pfam" id="PF00020">
    <property type="entry name" value="TNFR_c6"/>
    <property type="match status" value="3"/>
</dbReference>
<keyword evidence="7" id="KW-0472">Membrane</keyword>
<dbReference type="GO" id="GO:0005031">
    <property type="term" value="F:tumor necrosis factor receptor activity"/>
    <property type="evidence" value="ECO:0007669"/>
    <property type="project" value="TreeGrafter"/>
</dbReference>
<feature type="repeat" description="TNFR-Cys" evidence="5">
    <location>
        <begin position="69"/>
        <end position="111"/>
    </location>
</feature>
<organism evidence="10 11">
    <name type="scientific">Mastacembelus armatus</name>
    <name type="common">zig-zag eel</name>
    <dbReference type="NCBI Taxonomy" id="205130"/>
    <lineage>
        <taxon>Eukaryota</taxon>
        <taxon>Metazoa</taxon>
        <taxon>Chordata</taxon>
        <taxon>Craniata</taxon>
        <taxon>Vertebrata</taxon>
        <taxon>Euteleostomi</taxon>
        <taxon>Actinopterygii</taxon>
        <taxon>Neopterygii</taxon>
        <taxon>Teleostei</taxon>
        <taxon>Neoteleostei</taxon>
        <taxon>Acanthomorphata</taxon>
        <taxon>Anabantaria</taxon>
        <taxon>Synbranchiformes</taxon>
        <taxon>Mastacembelidae</taxon>
        <taxon>Mastacembelus</taxon>
    </lineage>
</organism>
<feature type="disulfide bond" evidence="5">
    <location>
        <begin position="49"/>
        <end position="67"/>
    </location>
</feature>
<dbReference type="CDD" id="cd15835">
    <property type="entry name" value="TNFRSF1B_teleost"/>
    <property type="match status" value="1"/>
</dbReference>
<dbReference type="GO" id="GO:0031643">
    <property type="term" value="P:positive regulation of myelination"/>
    <property type="evidence" value="ECO:0007669"/>
    <property type="project" value="TreeGrafter"/>
</dbReference>
<dbReference type="GeneID" id="113130376"/>
<dbReference type="GO" id="GO:0008630">
    <property type="term" value="P:intrinsic apoptotic signaling pathway in response to DNA damage"/>
    <property type="evidence" value="ECO:0007669"/>
    <property type="project" value="TreeGrafter"/>
</dbReference>
<dbReference type="SMART" id="SM00208">
    <property type="entry name" value="TNFR"/>
    <property type="match status" value="4"/>
</dbReference>
<keyword evidence="4" id="KW-0325">Glycoprotein</keyword>
<dbReference type="PANTHER" id="PTHR47386:SF1">
    <property type="entry name" value="TUMOR NECROSIS FACTOR RECEPTOR SUPERFAMILY MEMBER 1B"/>
    <property type="match status" value="1"/>
</dbReference>
<dbReference type="PROSITE" id="PS50050">
    <property type="entry name" value="TNFR_NGFR_2"/>
    <property type="match status" value="4"/>
</dbReference>
<dbReference type="InterPro" id="IPR001368">
    <property type="entry name" value="TNFR/NGFR_Cys_rich_reg"/>
</dbReference>
<dbReference type="GO" id="GO:0043120">
    <property type="term" value="F:tumor necrosis factor binding"/>
    <property type="evidence" value="ECO:0007669"/>
    <property type="project" value="TreeGrafter"/>
</dbReference>
<feature type="disulfide bond" evidence="5">
    <location>
        <begin position="46"/>
        <end position="59"/>
    </location>
</feature>
<keyword evidence="7" id="KW-1133">Transmembrane helix</keyword>
<feature type="disulfide bond" evidence="5">
    <location>
        <begin position="158"/>
        <end position="173"/>
    </location>
</feature>
<dbReference type="SUPFAM" id="SSF57586">
    <property type="entry name" value="TNF receptor-like"/>
    <property type="match status" value="2"/>
</dbReference>
<feature type="disulfide bond" evidence="5">
    <location>
        <begin position="137"/>
        <end position="155"/>
    </location>
</feature>
<keyword evidence="3 5" id="KW-1015">Disulfide bond</keyword>
<dbReference type="Gene3D" id="2.10.50.10">
    <property type="entry name" value="Tumor Necrosis Factor Receptor, subunit A, domain 2"/>
    <property type="match status" value="3"/>
</dbReference>
<dbReference type="OrthoDB" id="8633482at2759"/>
<dbReference type="CTD" id="7133"/>
<dbReference type="GO" id="GO:0150079">
    <property type="term" value="P:negative regulation of neuroinflammatory response"/>
    <property type="evidence" value="ECO:0007669"/>
    <property type="project" value="TreeGrafter"/>
</dbReference>
<comment type="caution">
    <text evidence="5">Lacks conserved residue(s) required for the propagation of feature annotation.</text>
</comment>
<keyword evidence="7" id="KW-0812">Transmembrane</keyword>
<feature type="region of interest" description="Disordered" evidence="6">
    <location>
        <begin position="456"/>
        <end position="479"/>
    </location>
</feature>
<feature type="region of interest" description="Disordered" evidence="6">
    <location>
        <begin position="393"/>
        <end position="412"/>
    </location>
</feature>
<evidence type="ECO:0000256" key="3">
    <source>
        <dbReference type="ARBA" id="ARBA00023157"/>
    </source>
</evidence>
<feature type="disulfide bond" evidence="5">
    <location>
        <begin position="70"/>
        <end position="85"/>
    </location>
</feature>
<feature type="domain" description="TNFR-Cys" evidence="9">
    <location>
        <begin position="30"/>
        <end position="67"/>
    </location>
</feature>
<dbReference type="GO" id="GO:0048714">
    <property type="term" value="P:positive regulation of oligodendrocyte differentiation"/>
    <property type="evidence" value="ECO:0007669"/>
    <property type="project" value="TreeGrafter"/>
</dbReference>
<evidence type="ECO:0000256" key="5">
    <source>
        <dbReference type="PROSITE-ProRule" id="PRU00206"/>
    </source>
</evidence>
<accession>A0A3Q3MPQ0</accession>
<dbReference type="Proteomes" id="UP000261640">
    <property type="component" value="Unplaced"/>
</dbReference>
<evidence type="ECO:0000256" key="2">
    <source>
        <dbReference type="ARBA" id="ARBA00022737"/>
    </source>
</evidence>
<proteinExistence type="predicted"/>
<dbReference type="GO" id="GO:0042129">
    <property type="term" value="P:regulation of T cell proliferation"/>
    <property type="evidence" value="ECO:0007669"/>
    <property type="project" value="TreeGrafter"/>
</dbReference>
<sequence>MKDVLILLVLLNGQITKLSPQPYSADSDGNCNSTRDYQSDDHNLCCKKCQPGQRLTQPCTETTDSVCKQCEPNQYMESWNYAPNCLSCKKCKPNKGLQYAKHCTSTTKAKCSCLPGMYCIMGFSDQDCDECRKYKDCKIGYGVSVSGTASSDVKCERCTDGKFSDTISYTDRCQDHTNCHGRAVVRNGTATSDTMCEPAPQTSMTESKLLTTVLATSDSIPTYRLTNYTQSIRSSTSALLFTDPTKSPVPKTGHQIIVAIICGVFASIVFIIVLVVCYKQFRKKDAAIPKTKLDENRNCESGVKIDQGSFGKPHQTSFTITSPEQQCLMHKEEACSDHTQYTCNTETLTGTEDCSSHESNGPLQSPIALSNSYYALSEPMPLISNIEPAMPQPSIVTQSSSQPTSPQIISPVTTSPQVNVNITVHIGNGSCGTPPIIPTDLIQAGCKLPFGEEESFSIPQQEDGKQSLLSVQESESYSV</sequence>
<dbReference type="PANTHER" id="PTHR47386">
    <property type="entry name" value="TUMOR NECROSIS FACTOR RECEPTOR SUPERFAMILY MEMBER 1B"/>
    <property type="match status" value="1"/>
</dbReference>
<feature type="domain" description="TNFR-Cys" evidence="9">
    <location>
        <begin position="112"/>
        <end position="155"/>
    </location>
</feature>
<feature type="domain" description="TNFR-Cys" evidence="9">
    <location>
        <begin position="157"/>
        <end position="196"/>
    </location>
</feature>
<evidence type="ECO:0000256" key="6">
    <source>
        <dbReference type="SAM" id="MobiDB-lite"/>
    </source>
</evidence>
<dbReference type="RefSeq" id="XP_026162736.1">
    <property type="nucleotide sequence ID" value="XM_026306951.1"/>
</dbReference>
<evidence type="ECO:0000256" key="7">
    <source>
        <dbReference type="SAM" id="Phobius"/>
    </source>
</evidence>
<feature type="domain" description="TNFR-Cys" evidence="9">
    <location>
        <begin position="69"/>
        <end position="111"/>
    </location>
</feature>
<dbReference type="GO" id="GO:0051044">
    <property type="term" value="P:positive regulation of membrane protein ectodomain proteolysis"/>
    <property type="evidence" value="ECO:0007669"/>
    <property type="project" value="TreeGrafter"/>
</dbReference>
<name>A0A3Q3MPQ0_9TELE</name>
<dbReference type="Ensembl" id="ENSMAMT00000023396.2">
    <property type="protein sequence ID" value="ENSMAMP00000022814.1"/>
    <property type="gene ID" value="ENSMAMG00000015360.2"/>
</dbReference>
<evidence type="ECO:0000313" key="11">
    <source>
        <dbReference type="Proteomes" id="UP000261640"/>
    </source>
</evidence>
<dbReference type="InParanoid" id="A0A3Q3MPQ0"/>
<evidence type="ECO:0000256" key="8">
    <source>
        <dbReference type="SAM" id="SignalP"/>
    </source>
</evidence>
<feature type="repeat" description="TNFR-Cys" evidence="5">
    <location>
        <begin position="30"/>
        <end position="67"/>
    </location>
</feature>
<reference evidence="10" key="1">
    <citation type="submission" date="2025-08" db="UniProtKB">
        <authorList>
            <consortium name="Ensembl"/>
        </authorList>
    </citation>
    <scope>IDENTIFICATION</scope>
</reference>
<feature type="signal peptide" evidence="8">
    <location>
        <begin position="1"/>
        <end position="20"/>
    </location>
</feature>
<evidence type="ECO:0000313" key="10">
    <source>
        <dbReference type="Ensembl" id="ENSMAMP00000022814.1"/>
    </source>
</evidence>
<feature type="transmembrane region" description="Helical" evidence="7">
    <location>
        <begin position="256"/>
        <end position="278"/>
    </location>
</feature>
<evidence type="ECO:0000256" key="4">
    <source>
        <dbReference type="ARBA" id="ARBA00023180"/>
    </source>
</evidence>
<evidence type="ECO:0000259" key="9">
    <source>
        <dbReference type="PROSITE" id="PS50050"/>
    </source>
</evidence>
<dbReference type="GO" id="GO:0002724">
    <property type="term" value="P:regulation of T cell cytokine production"/>
    <property type="evidence" value="ECO:0007669"/>
    <property type="project" value="TreeGrafter"/>
</dbReference>
<dbReference type="PROSITE" id="PS00652">
    <property type="entry name" value="TNFR_NGFR_1"/>
    <property type="match status" value="1"/>
</dbReference>
<feature type="disulfide bond" evidence="5">
    <location>
        <begin position="113"/>
        <end position="128"/>
    </location>
</feature>
<feature type="repeat" description="TNFR-Cys" evidence="5">
    <location>
        <begin position="112"/>
        <end position="155"/>
    </location>
</feature>
<dbReference type="GeneTree" id="ENSGT00940000166932"/>
<dbReference type="CDD" id="cd00185">
    <property type="entry name" value="TNFRSF"/>
    <property type="match status" value="1"/>
</dbReference>
<dbReference type="AlphaFoldDB" id="A0A3Q3MPQ0"/>
<keyword evidence="2" id="KW-0677">Repeat</keyword>
<feature type="repeat" description="TNFR-Cys" evidence="5">
    <location>
        <begin position="157"/>
        <end position="196"/>
    </location>
</feature>
<dbReference type="InterPro" id="IPR051670">
    <property type="entry name" value="TNF_chemokine_rcpt-like"/>
</dbReference>
<reference evidence="10" key="2">
    <citation type="submission" date="2025-09" db="UniProtKB">
        <authorList>
            <consortium name="Ensembl"/>
        </authorList>
    </citation>
    <scope>IDENTIFICATION</scope>
</reference>
<protein>
    <submittedName>
        <fullName evidence="10">Tumor necrosis factor receptor superfamily, member 1B</fullName>
    </submittedName>
</protein>
<keyword evidence="1 8" id="KW-0732">Signal</keyword>
<dbReference type="GO" id="GO:0097191">
    <property type="term" value="P:extrinsic apoptotic signaling pathway"/>
    <property type="evidence" value="ECO:0007669"/>
    <property type="project" value="TreeGrafter"/>
</dbReference>